<dbReference type="PANTHER" id="PTHR26391:SF18">
    <property type="entry name" value="PROTEIN KINASE RECEPTOR TIE-1, PUTATIVE-RELATED"/>
    <property type="match status" value="1"/>
</dbReference>
<dbReference type="PROSITE" id="PS50070">
    <property type="entry name" value="KRINGLE_2"/>
    <property type="match status" value="1"/>
</dbReference>
<evidence type="ECO:0000313" key="6">
    <source>
        <dbReference type="RefSeq" id="XP_035827420.1"/>
    </source>
</evidence>
<evidence type="ECO:0000313" key="5">
    <source>
        <dbReference type="Proteomes" id="UP000694888"/>
    </source>
</evidence>
<comment type="caution">
    <text evidence="3">Lacks conserved residue(s) required for the propagation of feature annotation.</text>
</comment>
<dbReference type="Gene3D" id="2.170.300.10">
    <property type="entry name" value="Tie2 ligand-binding domain superfamily"/>
    <property type="match status" value="2"/>
</dbReference>
<accession>A0ABM1VYC7</accession>
<dbReference type="RefSeq" id="XP_035827420.1">
    <property type="nucleotide sequence ID" value="XM_035971527.1"/>
</dbReference>
<evidence type="ECO:0000256" key="2">
    <source>
        <dbReference type="ARBA" id="ARBA00023157"/>
    </source>
</evidence>
<dbReference type="InterPro" id="IPR013806">
    <property type="entry name" value="Kringle-like"/>
</dbReference>
<dbReference type="SUPFAM" id="SSF57440">
    <property type="entry name" value="Kringle-like"/>
    <property type="match status" value="1"/>
</dbReference>
<feature type="non-terminal residue" evidence="6">
    <location>
        <position position="424"/>
    </location>
</feature>
<dbReference type="PRINTS" id="PR00018">
    <property type="entry name" value="KRINGLE"/>
</dbReference>
<dbReference type="SMART" id="SM00130">
    <property type="entry name" value="KR"/>
    <property type="match status" value="1"/>
</dbReference>
<sequence>MSYWSFRKMLGTTTTAAWIYVCAFYFLTVGFTMGVDAVPAMHLTFYRDSLRGILQRCPDGYFGFKCKFECHCEGNRVCDKVTGSCPRGCKDGFWGPGCQLENGCFYNGQKRNYMGTLGHTKTMFTCQRWESQTPHAHSYTARHFPDRRFPRNYCRTTKDSDRPWCYTTDQRTRWEYCSIISCGCPSGRFGHNCMKECHCLDSSERCDSILGRCRSGCAKGWTGSDCQTPVPCFANRYGWECGQICQCQNPKHCDRFLGPMEQCRCRNGFFNPPFCEPVTAPRFVFFENQKVNPGQPSLFNCTVAAFPTPYESEIRLLGPEGKRISLKSSETLDKYLYTRTNIFHVNYVMNGERYTCSVQATAGSNQLTMMAEVYELPRLSTPPKLARHGRGAHNMTLVWPAWDDTAGDTGEGPILWYSVHVRHE</sequence>
<protein>
    <submittedName>
        <fullName evidence="6">Multiple epidermal growth factor-like domains protein 10</fullName>
    </submittedName>
</protein>
<feature type="disulfide bond" evidence="3">
    <location>
        <begin position="126"/>
        <end position="165"/>
    </location>
</feature>
<dbReference type="Pfam" id="PF00051">
    <property type="entry name" value="Kringle"/>
    <property type="match status" value="1"/>
</dbReference>
<evidence type="ECO:0000259" key="4">
    <source>
        <dbReference type="PROSITE" id="PS50070"/>
    </source>
</evidence>
<gene>
    <name evidence="6" type="primary">LOC118478274</name>
</gene>
<reference evidence="6" key="1">
    <citation type="submission" date="2025-08" db="UniProtKB">
        <authorList>
            <consortium name="RefSeq"/>
        </authorList>
    </citation>
    <scope>IDENTIFICATION</scope>
</reference>
<keyword evidence="1 3" id="KW-0420">Kringle</keyword>
<dbReference type="PANTHER" id="PTHR26391">
    <property type="entry name" value="INACTIVE TYROSINE-PROTEIN KINASE 7"/>
    <property type="match status" value="1"/>
</dbReference>
<keyword evidence="5" id="KW-1185">Reference proteome</keyword>
<dbReference type="Proteomes" id="UP000694888">
    <property type="component" value="Unplaced"/>
</dbReference>
<evidence type="ECO:0000256" key="1">
    <source>
        <dbReference type="ARBA" id="ARBA00022572"/>
    </source>
</evidence>
<dbReference type="GeneID" id="118478274"/>
<dbReference type="InterPro" id="IPR000001">
    <property type="entry name" value="Kringle"/>
</dbReference>
<proteinExistence type="predicted"/>
<name>A0ABM1VYC7_APLCA</name>
<dbReference type="InterPro" id="IPR038178">
    <property type="entry name" value="Kringle_sf"/>
</dbReference>
<keyword evidence="2 3" id="KW-1015">Disulfide bond</keyword>
<dbReference type="CDD" id="cd00108">
    <property type="entry name" value="KR"/>
    <property type="match status" value="1"/>
</dbReference>
<dbReference type="InterPro" id="IPR013783">
    <property type="entry name" value="Ig-like_fold"/>
</dbReference>
<dbReference type="Gene3D" id="2.40.20.10">
    <property type="entry name" value="Plasminogen Kringle 4"/>
    <property type="match status" value="1"/>
</dbReference>
<organism evidence="5 6">
    <name type="scientific">Aplysia californica</name>
    <name type="common">California sea hare</name>
    <dbReference type="NCBI Taxonomy" id="6500"/>
    <lineage>
        <taxon>Eukaryota</taxon>
        <taxon>Metazoa</taxon>
        <taxon>Spiralia</taxon>
        <taxon>Lophotrochozoa</taxon>
        <taxon>Mollusca</taxon>
        <taxon>Gastropoda</taxon>
        <taxon>Heterobranchia</taxon>
        <taxon>Euthyneura</taxon>
        <taxon>Tectipleura</taxon>
        <taxon>Aplysiida</taxon>
        <taxon>Aplysioidea</taxon>
        <taxon>Aplysiidae</taxon>
        <taxon>Aplysia</taxon>
    </lineage>
</organism>
<dbReference type="Gene3D" id="2.60.40.10">
    <property type="entry name" value="Immunoglobulins"/>
    <property type="match status" value="1"/>
</dbReference>
<feature type="disulfide bond" evidence="3">
    <location>
        <begin position="154"/>
        <end position="177"/>
    </location>
</feature>
<feature type="domain" description="Kringle" evidence="4">
    <location>
        <begin position="106"/>
        <end position="182"/>
    </location>
</feature>
<evidence type="ECO:0000256" key="3">
    <source>
        <dbReference type="PROSITE-ProRule" id="PRU00121"/>
    </source>
</evidence>